<dbReference type="Gene3D" id="3.90.1300.10">
    <property type="entry name" value="Amidase signature (AS) domain"/>
    <property type="match status" value="1"/>
</dbReference>
<comment type="caution">
    <text evidence="4">The sequence shown here is derived from an EMBL/GenBank/DDBJ whole genome shotgun (WGS) entry which is preliminary data.</text>
</comment>
<sequence length="527" mass="55281">MIRAVLLALLLFMVPSTEARTHKKNPEHATNAAPGPTPAGPPPQTPPSPHDSATDQIARMRSGALSPEGLLALYAAQITKYDHTLHTIIALNRQAESAAASESLAAPLYGLPLLVKDNIETADFIATTAGSTALAANLTHRDAPLVTRLRQGGAVILGKTNLSEWANFRSSRATSGWSAVGGLTRNPWDTNRSACGSSSGSAAAIAAGFAGAAIGTETDGSITCPASVNGVVGLKPTLGLISRTGIVPISPMQDTAGTLTRTVRDAALLLTVLAGSDPTDPATKTADKHWTDYLKHLDPHALQSVRLGVMRFAEGTDPAVRVAFQKSLDTLRAAGATLVDIPTFDAQDLNEKEFQALLGEFHMAIDLYLAHTPPAVKTRDLEAVIAFDRANARTEMPYFGQDVFEQAADTSPTTDPRETRQAAYEIAATNGIDAMLAKNHLDALIAPTYGPAWSIDLVYGDRTGGGWNAGQLAAVAGYPHLSVPMALVHGLPVGLSFIGPAWSEALLLSLGAGWEAARGPWAHPPGY</sequence>
<evidence type="ECO:0000256" key="1">
    <source>
        <dbReference type="SAM" id="MobiDB-lite"/>
    </source>
</evidence>
<reference evidence="4 5" key="2">
    <citation type="journal article" date="2014" name="FEMS Microbiol. Lett.">
        <title>Draft genomic DNA sequence of the facultatively methylotrophic bacterium Acidomonas methanolica type strain MB58.</title>
        <authorList>
            <person name="Higashiura N."/>
            <person name="Hadano H."/>
            <person name="Hirakawa H."/>
            <person name="Matsutani M."/>
            <person name="Takabe S."/>
            <person name="Matsushita K."/>
            <person name="Azuma Y."/>
        </authorList>
    </citation>
    <scope>NUCLEOTIDE SEQUENCE [LARGE SCALE GENOMIC DNA]</scope>
    <source>
        <strain evidence="4 5">MB58</strain>
    </source>
</reference>
<reference evidence="5" key="1">
    <citation type="journal article" date="2014" name="FEMS Microbiol. Lett.">
        <title>Draft Genomic DNA Sequence of the Facultatively Methylotrophic Bacterium Acidomonas methanolica type strain MB58.</title>
        <authorList>
            <person name="Higashiura N."/>
            <person name="Hadano H."/>
            <person name="Hirakawa H."/>
            <person name="Matsutani M."/>
            <person name="Takabe S."/>
            <person name="Matsushita K."/>
            <person name="Azuma Y."/>
        </authorList>
    </citation>
    <scope>NUCLEOTIDE SEQUENCE [LARGE SCALE GENOMIC DNA]</scope>
    <source>
        <strain evidence="5">MB58</strain>
    </source>
</reference>
<evidence type="ECO:0000256" key="2">
    <source>
        <dbReference type="SAM" id="SignalP"/>
    </source>
</evidence>
<feature type="chain" id="PRO_5030001376" evidence="2">
    <location>
        <begin position="20"/>
        <end position="527"/>
    </location>
</feature>
<feature type="signal peptide" evidence="2">
    <location>
        <begin position="1"/>
        <end position="19"/>
    </location>
</feature>
<evidence type="ECO:0000313" key="5">
    <source>
        <dbReference type="Proteomes" id="UP000019760"/>
    </source>
</evidence>
<organism evidence="4 5">
    <name type="scientific">Acidomonas methanolica NBRC 104435</name>
    <dbReference type="NCBI Taxonomy" id="1231351"/>
    <lineage>
        <taxon>Bacteria</taxon>
        <taxon>Pseudomonadati</taxon>
        <taxon>Pseudomonadota</taxon>
        <taxon>Alphaproteobacteria</taxon>
        <taxon>Acetobacterales</taxon>
        <taxon>Acetobacteraceae</taxon>
        <taxon>Acidomonas</taxon>
    </lineage>
</organism>
<gene>
    <name evidence="4" type="ORF">Amme_038_114</name>
</gene>
<dbReference type="AlphaFoldDB" id="A0A023D501"/>
<name>A0A023D501_ACIMT</name>
<dbReference type="NCBIfam" id="NF006006">
    <property type="entry name" value="PRK08137.1"/>
    <property type="match status" value="1"/>
</dbReference>
<dbReference type="InterPro" id="IPR036928">
    <property type="entry name" value="AS_sf"/>
</dbReference>
<feature type="region of interest" description="Disordered" evidence="1">
    <location>
        <begin position="19"/>
        <end position="54"/>
    </location>
</feature>
<evidence type="ECO:0000259" key="3">
    <source>
        <dbReference type="Pfam" id="PF01425"/>
    </source>
</evidence>
<evidence type="ECO:0000313" key="4">
    <source>
        <dbReference type="EMBL" id="GAJ28865.1"/>
    </source>
</evidence>
<accession>A0A023D501</accession>
<dbReference type="InterPro" id="IPR023631">
    <property type="entry name" value="Amidase_dom"/>
</dbReference>
<keyword evidence="5" id="KW-1185">Reference proteome</keyword>
<dbReference type="PANTHER" id="PTHR42678">
    <property type="entry name" value="AMIDASE"/>
    <property type="match status" value="1"/>
</dbReference>
<feature type="domain" description="Amidase" evidence="3">
    <location>
        <begin position="72"/>
        <end position="508"/>
    </location>
</feature>
<dbReference type="Proteomes" id="UP000019760">
    <property type="component" value="Unassembled WGS sequence"/>
</dbReference>
<proteinExistence type="predicted"/>
<keyword evidence="2" id="KW-0732">Signal</keyword>
<feature type="compositionally biased region" description="Pro residues" evidence="1">
    <location>
        <begin position="35"/>
        <end position="49"/>
    </location>
</feature>
<dbReference type="EMBL" id="BAND01000038">
    <property type="protein sequence ID" value="GAJ28865.1"/>
    <property type="molecule type" value="Genomic_DNA"/>
</dbReference>
<dbReference type="RefSeq" id="WP_239641626.1">
    <property type="nucleotide sequence ID" value="NZ_BAND01000038.1"/>
</dbReference>
<dbReference type="Pfam" id="PF01425">
    <property type="entry name" value="Amidase"/>
    <property type="match status" value="1"/>
</dbReference>
<dbReference type="PANTHER" id="PTHR42678:SF34">
    <property type="entry name" value="OS04G0183300 PROTEIN"/>
    <property type="match status" value="1"/>
</dbReference>
<protein>
    <submittedName>
        <fullName evidence="4">Amidase</fullName>
    </submittedName>
</protein>
<dbReference type="SUPFAM" id="SSF75304">
    <property type="entry name" value="Amidase signature (AS) enzymes"/>
    <property type="match status" value="1"/>
</dbReference>